<comment type="caution">
    <text evidence="1">The sequence shown here is derived from an EMBL/GenBank/DDBJ whole genome shotgun (WGS) entry which is preliminary data.</text>
</comment>
<dbReference type="EMBL" id="JAKJXP020000164">
    <property type="protein sequence ID" value="KAK7740663.1"/>
    <property type="molecule type" value="Genomic_DNA"/>
</dbReference>
<sequence>MRQDEQFPPDEGAVGQVVDNEEERQRTMRYEARLRGDDLSLFPQVFRYGIQYRPTTESLRRDFTSVQGTKRSIVIFHLPPERTIREVLAHVRGGVLIRALKTDTGAMVEFYSEDDAKRYFNFAALCDIPSLLGPDVTMKYLETDTYPLAPTIMEEVTQGLTRCVGIRDFNKDSLGSFYIDRLLKIWKRPQDVLEDAWIGTDGHLYLLCLGYRMALGLWIFLQDYDVPLFKASDPCAKPLAGQTDLGRLARGDQPSAMDFWLEL</sequence>
<proteinExistence type="predicted"/>
<keyword evidence="2" id="KW-1185">Reference proteome</keyword>
<organism evidence="1 2">
    <name type="scientific">Diatrype stigma</name>
    <dbReference type="NCBI Taxonomy" id="117547"/>
    <lineage>
        <taxon>Eukaryota</taxon>
        <taxon>Fungi</taxon>
        <taxon>Dikarya</taxon>
        <taxon>Ascomycota</taxon>
        <taxon>Pezizomycotina</taxon>
        <taxon>Sordariomycetes</taxon>
        <taxon>Xylariomycetidae</taxon>
        <taxon>Xylariales</taxon>
        <taxon>Diatrypaceae</taxon>
        <taxon>Diatrype</taxon>
    </lineage>
</organism>
<dbReference type="AlphaFoldDB" id="A0AAN9YEP0"/>
<reference evidence="1 2" key="1">
    <citation type="submission" date="2024-02" db="EMBL/GenBank/DDBJ databases">
        <title>De novo assembly and annotation of 12 fungi associated with fruit tree decline syndrome in Ontario, Canada.</title>
        <authorList>
            <person name="Sulman M."/>
            <person name="Ellouze W."/>
            <person name="Ilyukhin E."/>
        </authorList>
    </citation>
    <scope>NUCLEOTIDE SEQUENCE [LARGE SCALE GENOMIC DNA]</scope>
    <source>
        <strain evidence="1 2">M11/M66-122</strain>
    </source>
</reference>
<gene>
    <name evidence="1" type="ORF">SLS62_011038</name>
</gene>
<name>A0AAN9YEP0_9PEZI</name>
<evidence type="ECO:0000313" key="2">
    <source>
        <dbReference type="Proteomes" id="UP001320420"/>
    </source>
</evidence>
<accession>A0AAN9YEP0</accession>
<dbReference type="Proteomes" id="UP001320420">
    <property type="component" value="Unassembled WGS sequence"/>
</dbReference>
<evidence type="ECO:0000313" key="1">
    <source>
        <dbReference type="EMBL" id="KAK7740663.1"/>
    </source>
</evidence>
<protein>
    <submittedName>
        <fullName evidence="1">Uncharacterized protein</fullName>
    </submittedName>
</protein>